<sequence length="65" mass="7137">MFIFQSVPHLILKAFNNTVRNVYSHCRGCFGSISLTSGFWASLIKCDVGAFCADLKAYSSASQLN</sequence>
<protein>
    <submittedName>
        <fullName evidence="1">Uncharacterized protein</fullName>
    </submittedName>
</protein>
<dbReference type="AlphaFoldDB" id="A0A0E9VTI5"/>
<name>A0A0E9VTI5_ANGAN</name>
<reference evidence="1" key="1">
    <citation type="submission" date="2014-11" db="EMBL/GenBank/DDBJ databases">
        <authorList>
            <person name="Amaro Gonzalez C."/>
        </authorList>
    </citation>
    <scope>NUCLEOTIDE SEQUENCE</scope>
</reference>
<organism evidence="1">
    <name type="scientific">Anguilla anguilla</name>
    <name type="common">European freshwater eel</name>
    <name type="synonym">Muraena anguilla</name>
    <dbReference type="NCBI Taxonomy" id="7936"/>
    <lineage>
        <taxon>Eukaryota</taxon>
        <taxon>Metazoa</taxon>
        <taxon>Chordata</taxon>
        <taxon>Craniata</taxon>
        <taxon>Vertebrata</taxon>
        <taxon>Euteleostomi</taxon>
        <taxon>Actinopterygii</taxon>
        <taxon>Neopterygii</taxon>
        <taxon>Teleostei</taxon>
        <taxon>Anguilliformes</taxon>
        <taxon>Anguillidae</taxon>
        <taxon>Anguilla</taxon>
    </lineage>
</organism>
<accession>A0A0E9VTI5</accession>
<reference evidence="1" key="2">
    <citation type="journal article" date="2015" name="Fish Shellfish Immunol.">
        <title>Early steps in the European eel (Anguilla anguilla)-Vibrio vulnificus interaction in the gills: Role of the RtxA13 toxin.</title>
        <authorList>
            <person name="Callol A."/>
            <person name="Pajuelo D."/>
            <person name="Ebbesson L."/>
            <person name="Teles M."/>
            <person name="MacKenzie S."/>
            <person name="Amaro C."/>
        </authorList>
    </citation>
    <scope>NUCLEOTIDE SEQUENCE</scope>
</reference>
<dbReference type="EMBL" id="GBXM01027226">
    <property type="protein sequence ID" value="JAH81351.1"/>
    <property type="molecule type" value="Transcribed_RNA"/>
</dbReference>
<proteinExistence type="predicted"/>
<evidence type="ECO:0000313" key="1">
    <source>
        <dbReference type="EMBL" id="JAH81351.1"/>
    </source>
</evidence>